<dbReference type="RefSeq" id="WP_035195700.1">
    <property type="nucleotide sequence ID" value="NZ_JJRY01000008.1"/>
</dbReference>
<feature type="coiled-coil region" evidence="1">
    <location>
        <begin position="21"/>
        <end position="48"/>
    </location>
</feature>
<gene>
    <name evidence="2" type="ORF">M670_02301</name>
</gene>
<evidence type="ECO:0000256" key="1">
    <source>
        <dbReference type="SAM" id="Coils"/>
    </source>
</evidence>
<dbReference type="InterPro" id="IPR019673">
    <property type="entry name" value="Spore_germination_GerPC"/>
</dbReference>
<proteinExistence type="predicted"/>
<keyword evidence="1" id="KW-0175">Coiled coil</keyword>
<dbReference type="EMBL" id="JJRY01000008">
    <property type="protein sequence ID" value="KEF38261.1"/>
    <property type="molecule type" value="Genomic_DNA"/>
</dbReference>
<dbReference type="PATRIC" id="fig|1348973.3.peg.2216"/>
<reference evidence="2 3" key="1">
    <citation type="submission" date="2014-04" db="EMBL/GenBank/DDBJ databases">
        <title>Draft genome sequence of Bacillus azotoformans MEV2011, a (co-) denitrifying strain unable to grow in the presence of oxygen.</title>
        <authorList>
            <person name="Nielsen M."/>
            <person name="Schreiber L."/>
            <person name="Finster K."/>
            <person name="Schramm A."/>
        </authorList>
    </citation>
    <scope>NUCLEOTIDE SEQUENCE [LARGE SCALE GENOMIC DNA]</scope>
    <source>
        <strain evidence="2 3">MEV2011</strain>
    </source>
</reference>
<organism evidence="2 3">
    <name type="scientific">Schinkia azotoformans MEV2011</name>
    <dbReference type="NCBI Taxonomy" id="1348973"/>
    <lineage>
        <taxon>Bacteria</taxon>
        <taxon>Bacillati</taxon>
        <taxon>Bacillota</taxon>
        <taxon>Bacilli</taxon>
        <taxon>Bacillales</taxon>
        <taxon>Bacillaceae</taxon>
        <taxon>Calidifontibacillus/Schinkia group</taxon>
        <taxon>Schinkia</taxon>
    </lineage>
</organism>
<comment type="caution">
    <text evidence="2">The sequence shown here is derived from an EMBL/GenBank/DDBJ whole genome shotgun (WGS) entry which is preliminary data.</text>
</comment>
<sequence length="209" mass="24210">MFGNKCGINLYHYFSQVDTYLRTQQEQLRKLKEEITTLKETVNQLRENRTTNIDKIEYKFDQLKIERLEGTLNIGLSPQGMADPEAFENFSVNQNPPSNIPILQQHPDLYPTLKQDIRQFMATDCQQFIDECAAKYNMNLGGPHRSFITQDIERQLDARLHHYLNQAAQNHLREGSMEEIFQFVSSAVKKDIVNAIDAFVKHIPMGGSF</sequence>
<name>A0A072NLC9_SCHAZ</name>
<accession>A0A072NLC9</accession>
<evidence type="ECO:0000313" key="3">
    <source>
        <dbReference type="Proteomes" id="UP000027936"/>
    </source>
</evidence>
<dbReference type="AlphaFoldDB" id="A0A072NLC9"/>
<evidence type="ECO:0000313" key="2">
    <source>
        <dbReference type="EMBL" id="KEF38261.1"/>
    </source>
</evidence>
<dbReference type="OrthoDB" id="2991331at2"/>
<dbReference type="Pfam" id="PF10737">
    <property type="entry name" value="GerPC"/>
    <property type="match status" value="1"/>
</dbReference>
<protein>
    <submittedName>
        <fullName evidence="2">Spore germination protein GerPC</fullName>
    </submittedName>
</protein>
<dbReference type="Proteomes" id="UP000027936">
    <property type="component" value="Unassembled WGS sequence"/>
</dbReference>